<evidence type="ECO:0000256" key="5">
    <source>
        <dbReference type="SAM" id="Phobius"/>
    </source>
</evidence>
<name>A0A8H5UQW1_9HYPO</name>
<dbReference type="GO" id="GO:0016020">
    <property type="term" value="C:membrane"/>
    <property type="evidence" value="ECO:0007669"/>
    <property type="project" value="UniProtKB-SubCell"/>
</dbReference>
<evidence type="ECO:0000313" key="7">
    <source>
        <dbReference type="EMBL" id="KAF5593975.1"/>
    </source>
</evidence>
<reference evidence="7 8" key="1">
    <citation type="submission" date="2020-05" db="EMBL/GenBank/DDBJ databases">
        <title>Identification and distribution of gene clusters putatively required for synthesis of sphingolipid metabolism inhibitors in phylogenetically diverse species of the filamentous fungus Fusarium.</title>
        <authorList>
            <person name="Kim H.-S."/>
            <person name="Busman M."/>
            <person name="Brown D.W."/>
            <person name="Divon H."/>
            <person name="Uhlig S."/>
            <person name="Proctor R.H."/>
        </authorList>
    </citation>
    <scope>NUCLEOTIDE SEQUENCE [LARGE SCALE GENOMIC DNA]</scope>
    <source>
        <strain evidence="7 8">NRRL 25211</strain>
    </source>
</reference>
<evidence type="ECO:0000256" key="1">
    <source>
        <dbReference type="ARBA" id="ARBA00004370"/>
    </source>
</evidence>
<keyword evidence="3 5" id="KW-1133">Transmembrane helix</keyword>
<dbReference type="EMBL" id="JAAOAR010000232">
    <property type="protein sequence ID" value="KAF5593975.1"/>
    <property type="molecule type" value="Genomic_DNA"/>
</dbReference>
<dbReference type="GO" id="GO:0016301">
    <property type="term" value="F:kinase activity"/>
    <property type="evidence" value="ECO:0007669"/>
    <property type="project" value="UniProtKB-KW"/>
</dbReference>
<keyword evidence="4 5" id="KW-0472">Membrane</keyword>
<dbReference type="GO" id="GO:0005375">
    <property type="term" value="F:copper ion transmembrane transporter activity"/>
    <property type="evidence" value="ECO:0007669"/>
    <property type="project" value="InterPro"/>
</dbReference>
<accession>A0A8H5UQW1</accession>
<dbReference type="PANTHER" id="PTHR21310:SF37">
    <property type="entry name" value="AMINOGLYCOSIDE PHOSPHOTRANSFERASE DOMAIN-CONTAINING PROTEIN"/>
    <property type="match status" value="1"/>
</dbReference>
<dbReference type="AlphaFoldDB" id="A0A8H5UQW1"/>
<keyword evidence="8" id="KW-1185">Reference proteome</keyword>
<dbReference type="Gene3D" id="3.90.1200.10">
    <property type="match status" value="1"/>
</dbReference>
<dbReference type="InterPro" id="IPR007274">
    <property type="entry name" value="Cop_transporter"/>
</dbReference>
<dbReference type="SUPFAM" id="SSF56112">
    <property type="entry name" value="Protein kinase-like (PK-like)"/>
    <property type="match status" value="1"/>
</dbReference>
<comment type="caution">
    <text evidence="7">The sequence shown here is derived from an EMBL/GenBank/DDBJ whole genome shotgun (WGS) entry which is preliminary data.</text>
</comment>
<gene>
    <name evidence="7" type="ORF">FPANT_5010</name>
</gene>
<feature type="transmembrane region" description="Helical" evidence="5">
    <location>
        <begin position="57"/>
        <end position="78"/>
    </location>
</feature>
<dbReference type="InterPro" id="IPR002575">
    <property type="entry name" value="Aminoglycoside_PTrfase"/>
</dbReference>
<dbReference type="InterPro" id="IPR051678">
    <property type="entry name" value="AGP_Transferase"/>
</dbReference>
<organism evidence="7 8">
    <name type="scientific">Fusarium pseudoanthophilum</name>
    <dbReference type="NCBI Taxonomy" id="48495"/>
    <lineage>
        <taxon>Eukaryota</taxon>
        <taxon>Fungi</taxon>
        <taxon>Dikarya</taxon>
        <taxon>Ascomycota</taxon>
        <taxon>Pezizomycotina</taxon>
        <taxon>Sordariomycetes</taxon>
        <taxon>Hypocreomycetidae</taxon>
        <taxon>Hypocreales</taxon>
        <taxon>Nectriaceae</taxon>
        <taxon>Fusarium</taxon>
        <taxon>Fusarium fujikuroi species complex</taxon>
    </lineage>
</organism>
<evidence type="ECO:0000313" key="8">
    <source>
        <dbReference type="Proteomes" id="UP000544095"/>
    </source>
</evidence>
<dbReference type="Pfam" id="PF01636">
    <property type="entry name" value="APH"/>
    <property type="match status" value="1"/>
</dbReference>
<evidence type="ECO:0000256" key="4">
    <source>
        <dbReference type="ARBA" id="ARBA00023136"/>
    </source>
</evidence>
<feature type="domain" description="Aminoglycoside phosphotransferase" evidence="6">
    <location>
        <begin position="230"/>
        <end position="435"/>
    </location>
</feature>
<keyword evidence="2 5" id="KW-0812">Transmembrane</keyword>
<protein>
    <submittedName>
        <fullName evidence="7">Kinase-like domain-containing protein</fullName>
    </submittedName>
</protein>
<comment type="subcellular location">
    <subcellularLocation>
        <location evidence="1">Membrane</location>
    </subcellularLocation>
</comment>
<dbReference type="Proteomes" id="UP000544095">
    <property type="component" value="Unassembled WGS sequence"/>
</dbReference>
<sequence length="546" mass="60652">MKMDMTTSTGSSMPMSTSSSSAMDMEQMNMVFFTSTTTLLWTKSFAPETTGQYAGVCIFLIAFATILRMLLALRINFYSIRDGLRRRRTKGLLVESRGSEIGNRPWRANEAMMLGAIDVLIAGVSYLLMGNATVDLVVSTSWVGADAYDPGDELHDRALAVLDKLNWDHLLSLSSALNNEVPCTFSQKFSIGHFNMVRRIDFTDGTSWVARVRLPELRTVFGDREVLDVASTLKVEVSSMKFFKAKTSIPVPAVHSYSLDTNNEVGAPYILMDYIHGTAATELRDANEYEAGLFGTPDQDRAFRKQMAEIQATLSSFEFSQIGSLCQDKETSDFFIGPETETGKGPWSSSLEYYEDLSNHALQVCVQNASPDVSTASSFANPILFRHLLSLYRQQKSSKESFSLVNRDFGAHNLLVNEKFQIVGVIDFDGVMAAPIEVVAQYPVLTGLNREPPGCIETRPAAIERIERTKPKLKEYKEMLAAAERKLGKDDEGATPIADLLLSDAASVFQGLVRYQGHQVVVNDQWMEAYLKLIRDHFQKDGSAAE</sequence>
<evidence type="ECO:0000256" key="3">
    <source>
        <dbReference type="ARBA" id="ARBA00022989"/>
    </source>
</evidence>
<dbReference type="Pfam" id="PF04145">
    <property type="entry name" value="Ctr"/>
    <property type="match status" value="1"/>
</dbReference>
<proteinExistence type="predicted"/>
<dbReference type="PANTHER" id="PTHR21310">
    <property type="entry name" value="AMINOGLYCOSIDE PHOSPHOTRANSFERASE-RELATED-RELATED"/>
    <property type="match status" value="1"/>
</dbReference>
<evidence type="ECO:0000256" key="2">
    <source>
        <dbReference type="ARBA" id="ARBA00022692"/>
    </source>
</evidence>
<dbReference type="InterPro" id="IPR011009">
    <property type="entry name" value="Kinase-like_dom_sf"/>
</dbReference>
<evidence type="ECO:0000259" key="6">
    <source>
        <dbReference type="Pfam" id="PF01636"/>
    </source>
</evidence>
<keyword evidence="7" id="KW-0418">Kinase</keyword>
<keyword evidence="7" id="KW-0808">Transferase</keyword>